<dbReference type="SUPFAM" id="SSF46785">
    <property type="entry name" value="Winged helix' DNA-binding domain"/>
    <property type="match status" value="1"/>
</dbReference>
<dbReference type="InterPro" id="IPR052509">
    <property type="entry name" value="Metal_resp_DNA-bind_regulator"/>
</dbReference>
<dbReference type="PATRIC" id="fig|582680.6.peg.1863"/>
<reference evidence="2 3" key="1">
    <citation type="submission" date="2015-02" db="EMBL/GenBank/DDBJ databases">
        <title>Draft genome sequences of ten Microbacterium spp. with emphasis on heavy metal contaminated environments.</title>
        <authorList>
            <person name="Corretto E."/>
        </authorList>
    </citation>
    <scope>NUCLEOTIDE SEQUENCE [LARGE SCALE GENOMIC DNA]</scope>
    <source>
        <strain evidence="2 3">ARN176</strain>
    </source>
</reference>
<dbReference type="AlphaFoldDB" id="A0A0F0LKC6"/>
<dbReference type="InterPro" id="IPR036390">
    <property type="entry name" value="WH_DNA-bd_sf"/>
</dbReference>
<dbReference type="EMBL" id="JYIX01000034">
    <property type="protein sequence ID" value="KJL33144.1"/>
    <property type="molecule type" value="Genomic_DNA"/>
</dbReference>
<evidence type="ECO:0000313" key="3">
    <source>
        <dbReference type="Proteomes" id="UP000033740"/>
    </source>
</evidence>
<comment type="caution">
    <text evidence="2">The sequence shown here is derived from an EMBL/GenBank/DDBJ whole genome shotgun (WGS) entry which is preliminary data.</text>
</comment>
<organism evidence="2 3">
    <name type="scientific">Microbacterium azadirachtae</name>
    <dbReference type="NCBI Taxonomy" id="582680"/>
    <lineage>
        <taxon>Bacteria</taxon>
        <taxon>Bacillati</taxon>
        <taxon>Actinomycetota</taxon>
        <taxon>Actinomycetes</taxon>
        <taxon>Micrococcales</taxon>
        <taxon>Microbacteriaceae</taxon>
        <taxon>Microbacterium</taxon>
    </lineage>
</organism>
<dbReference type="STRING" id="582680.RS86_01803"/>
<evidence type="ECO:0000313" key="2">
    <source>
        <dbReference type="EMBL" id="KJL33144.1"/>
    </source>
</evidence>
<dbReference type="Pfam" id="PF03551">
    <property type="entry name" value="PadR"/>
    <property type="match status" value="1"/>
</dbReference>
<dbReference type="InterPro" id="IPR036388">
    <property type="entry name" value="WH-like_DNA-bd_sf"/>
</dbReference>
<dbReference type="InterPro" id="IPR005149">
    <property type="entry name" value="Tscrpt_reg_PadR_N"/>
</dbReference>
<keyword evidence="3" id="KW-1185">Reference proteome</keyword>
<dbReference type="RefSeq" id="WP_045271914.1">
    <property type="nucleotide sequence ID" value="NZ_JYIX01000034.1"/>
</dbReference>
<dbReference type="Gene3D" id="1.10.10.10">
    <property type="entry name" value="Winged helix-like DNA-binding domain superfamily/Winged helix DNA-binding domain"/>
    <property type="match status" value="1"/>
</dbReference>
<dbReference type="PANTHER" id="PTHR33169:SF14">
    <property type="entry name" value="TRANSCRIPTIONAL REGULATOR RV3488"/>
    <property type="match status" value="1"/>
</dbReference>
<accession>A0A0F0LKC6</accession>
<name>A0A0F0LKC6_9MICO</name>
<dbReference type="Proteomes" id="UP000033740">
    <property type="component" value="Unassembled WGS sequence"/>
</dbReference>
<sequence length="120" mass="13315">MTPDVGAQMRKGVVEYCVLGLLARGPMYGWELSERLIAEGLIASIGTLYPLLSRLRQSGWVRTFERPSASGPVRRYYELTDRGVQQLAQFRASWTPFARSVADLIADVPPMARTIAEGEA</sequence>
<protein>
    <submittedName>
        <fullName evidence="2">Transcriptional regulator PadR-like family protein</fullName>
    </submittedName>
</protein>
<gene>
    <name evidence="2" type="ORF">RS86_01803</name>
</gene>
<proteinExistence type="predicted"/>
<feature type="domain" description="Transcription regulator PadR N-terminal" evidence="1">
    <location>
        <begin position="18"/>
        <end position="88"/>
    </location>
</feature>
<evidence type="ECO:0000259" key="1">
    <source>
        <dbReference type="Pfam" id="PF03551"/>
    </source>
</evidence>
<dbReference type="PANTHER" id="PTHR33169">
    <property type="entry name" value="PADR-FAMILY TRANSCRIPTIONAL REGULATOR"/>
    <property type="match status" value="1"/>
</dbReference>